<evidence type="ECO:0008006" key="4">
    <source>
        <dbReference type="Google" id="ProtNLM"/>
    </source>
</evidence>
<name>A0ABW4RPY4_9BACL</name>
<evidence type="ECO:0000313" key="2">
    <source>
        <dbReference type="EMBL" id="MFD1887834.1"/>
    </source>
</evidence>
<keyword evidence="3" id="KW-1185">Reference proteome</keyword>
<sequence length="158" mass="18117">MKKWLFALLSASLVMVGFNEMVASASPVKDETTSAAVSTPLLLPNVAVTALQAKPAYGQEYYHSVVFSFDFMETIMAGDSEPRVLFYQALEKEIGAPVIFYDFWSQNIIIKIIDKKLTPEEAKAIKDKMNSLDWLYDTYDIPRDQEFITDIHWFDRWS</sequence>
<feature type="signal peptide" evidence="1">
    <location>
        <begin position="1"/>
        <end position="25"/>
    </location>
</feature>
<gene>
    <name evidence="2" type="ORF">ACFSC9_20345</name>
</gene>
<comment type="caution">
    <text evidence="2">The sequence shown here is derived from an EMBL/GenBank/DDBJ whole genome shotgun (WGS) entry which is preliminary data.</text>
</comment>
<protein>
    <recommendedName>
        <fullName evidence="4">DUF3574 domain-containing protein</fullName>
    </recommendedName>
</protein>
<feature type="chain" id="PRO_5046597589" description="DUF3574 domain-containing protein" evidence="1">
    <location>
        <begin position="26"/>
        <end position="158"/>
    </location>
</feature>
<dbReference type="RefSeq" id="WP_347323880.1">
    <property type="nucleotide sequence ID" value="NZ_JBCGUH010000002.1"/>
</dbReference>
<accession>A0ABW4RPY4</accession>
<evidence type="ECO:0000313" key="3">
    <source>
        <dbReference type="Proteomes" id="UP001597233"/>
    </source>
</evidence>
<keyword evidence="1" id="KW-0732">Signal</keyword>
<dbReference type="EMBL" id="JBHUEH010000032">
    <property type="protein sequence ID" value="MFD1887834.1"/>
    <property type="molecule type" value="Genomic_DNA"/>
</dbReference>
<reference evidence="3" key="1">
    <citation type="journal article" date="2019" name="Int. J. Syst. Evol. Microbiol.">
        <title>The Global Catalogue of Microorganisms (GCM) 10K type strain sequencing project: providing services to taxonomists for standard genome sequencing and annotation.</title>
        <authorList>
            <consortium name="The Broad Institute Genomics Platform"/>
            <consortium name="The Broad Institute Genome Sequencing Center for Infectious Disease"/>
            <person name="Wu L."/>
            <person name="Ma J."/>
        </authorList>
    </citation>
    <scope>NUCLEOTIDE SEQUENCE [LARGE SCALE GENOMIC DNA]</scope>
    <source>
        <strain evidence="3">CCUG 54950</strain>
    </source>
</reference>
<organism evidence="2 3">
    <name type="scientific">Paenibacillus wenxiniae</name>
    <dbReference type="NCBI Taxonomy" id="1636843"/>
    <lineage>
        <taxon>Bacteria</taxon>
        <taxon>Bacillati</taxon>
        <taxon>Bacillota</taxon>
        <taxon>Bacilli</taxon>
        <taxon>Bacillales</taxon>
        <taxon>Paenibacillaceae</taxon>
        <taxon>Paenibacillus</taxon>
    </lineage>
</organism>
<proteinExistence type="predicted"/>
<dbReference type="Proteomes" id="UP001597233">
    <property type="component" value="Unassembled WGS sequence"/>
</dbReference>
<evidence type="ECO:0000256" key="1">
    <source>
        <dbReference type="SAM" id="SignalP"/>
    </source>
</evidence>